<evidence type="ECO:0000259" key="5">
    <source>
        <dbReference type="Pfam" id="PF25275"/>
    </source>
</evidence>
<dbReference type="RefSeq" id="WP_146520094.1">
    <property type="nucleotide sequence ID" value="NZ_CP151726.1"/>
</dbReference>
<keyword evidence="1" id="KW-0175">Coiled coil</keyword>
<dbReference type="Pfam" id="PF07635">
    <property type="entry name" value="PSCyt1"/>
    <property type="match status" value="1"/>
</dbReference>
<accession>A0A5C6B0B5</accession>
<keyword evidence="7" id="KW-1185">Reference proteome</keyword>
<dbReference type="EMBL" id="SJPN01000003">
    <property type="protein sequence ID" value="TWU04726.1"/>
    <property type="molecule type" value="Genomic_DNA"/>
</dbReference>
<keyword evidence="6" id="KW-0456">Lyase</keyword>
<proteinExistence type="predicted"/>
<feature type="domain" description="DUF1553" evidence="3">
    <location>
        <begin position="685"/>
        <end position="937"/>
    </location>
</feature>
<dbReference type="PANTHER" id="PTHR35889">
    <property type="entry name" value="CYCLOINULO-OLIGOSACCHARIDE FRUCTANOTRANSFERASE-RELATED"/>
    <property type="match status" value="1"/>
</dbReference>
<dbReference type="Proteomes" id="UP000320176">
    <property type="component" value="Unassembled WGS sequence"/>
</dbReference>
<dbReference type="InterPro" id="IPR022655">
    <property type="entry name" value="DUF1553"/>
</dbReference>
<dbReference type="AlphaFoldDB" id="A0A5C6B0B5"/>
<feature type="coiled-coil region" evidence="1">
    <location>
        <begin position="420"/>
        <end position="447"/>
    </location>
</feature>
<dbReference type="Pfam" id="PF07583">
    <property type="entry name" value="PSCyt2"/>
    <property type="match status" value="1"/>
</dbReference>
<dbReference type="OrthoDB" id="127107at2"/>
<evidence type="ECO:0000259" key="2">
    <source>
        <dbReference type="Pfam" id="PF07583"/>
    </source>
</evidence>
<feature type="domain" description="Cytochrome C Planctomycete-type" evidence="4">
    <location>
        <begin position="52"/>
        <end position="110"/>
    </location>
</feature>
<name>A0A5C6B0B5_9BACT</name>
<gene>
    <name evidence="6" type="primary">xly_3</name>
    <name evidence="6" type="ORF">Pla52n_27690</name>
</gene>
<dbReference type="Pfam" id="PF25275">
    <property type="entry name" value="Golvesin_C"/>
    <property type="match status" value="1"/>
</dbReference>
<dbReference type="PANTHER" id="PTHR35889:SF3">
    <property type="entry name" value="F-BOX DOMAIN-CONTAINING PROTEIN"/>
    <property type="match status" value="1"/>
</dbReference>
<evidence type="ECO:0000313" key="7">
    <source>
        <dbReference type="Proteomes" id="UP000320176"/>
    </source>
</evidence>
<feature type="domain" description="Golvesin/Xly CBD-like" evidence="5">
    <location>
        <begin position="455"/>
        <end position="582"/>
    </location>
</feature>
<comment type="caution">
    <text evidence="6">The sequence shown here is derived from an EMBL/GenBank/DDBJ whole genome shotgun (WGS) entry which is preliminary data.</text>
</comment>
<feature type="domain" description="DUF1549" evidence="2">
    <location>
        <begin position="182"/>
        <end position="391"/>
    </location>
</feature>
<dbReference type="InterPro" id="IPR033803">
    <property type="entry name" value="CBD-like_Golvesin-Xly"/>
</dbReference>
<dbReference type="GO" id="GO:0047492">
    <property type="term" value="F:xanthan lyase activity"/>
    <property type="evidence" value="ECO:0007669"/>
    <property type="project" value="UniProtKB-EC"/>
</dbReference>
<evidence type="ECO:0000259" key="4">
    <source>
        <dbReference type="Pfam" id="PF07635"/>
    </source>
</evidence>
<evidence type="ECO:0000259" key="3">
    <source>
        <dbReference type="Pfam" id="PF07587"/>
    </source>
</evidence>
<protein>
    <submittedName>
        <fullName evidence="6">Xanthan lyase</fullName>
        <ecNumber evidence="6">4.2.2.12</ecNumber>
    </submittedName>
</protein>
<evidence type="ECO:0000313" key="6">
    <source>
        <dbReference type="EMBL" id="TWU04726.1"/>
    </source>
</evidence>
<reference evidence="6 7" key="1">
    <citation type="submission" date="2019-02" db="EMBL/GenBank/DDBJ databases">
        <title>Deep-cultivation of Planctomycetes and their phenomic and genomic characterization uncovers novel biology.</title>
        <authorList>
            <person name="Wiegand S."/>
            <person name="Jogler M."/>
            <person name="Boedeker C."/>
            <person name="Pinto D."/>
            <person name="Vollmers J."/>
            <person name="Rivas-Marin E."/>
            <person name="Kohn T."/>
            <person name="Peeters S.H."/>
            <person name="Heuer A."/>
            <person name="Rast P."/>
            <person name="Oberbeckmann S."/>
            <person name="Bunk B."/>
            <person name="Jeske O."/>
            <person name="Meyerdierks A."/>
            <person name="Storesund J.E."/>
            <person name="Kallscheuer N."/>
            <person name="Luecker S."/>
            <person name="Lage O.M."/>
            <person name="Pohl T."/>
            <person name="Merkel B.J."/>
            <person name="Hornburger P."/>
            <person name="Mueller R.-W."/>
            <person name="Bruemmer F."/>
            <person name="Labrenz M."/>
            <person name="Spormann A.M."/>
            <person name="Op Den Camp H."/>
            <person name="Overmann J."/>
            <person name="Amann R."/>
            <person name="Jetten M.S.M."/>
            <person name="Mascher T."/>
            <person name="Medema M.H."/>
            <person name="Devos D.P."/>
            <person name="Kaster A.-K."/>
            <person name="Ovreas L."/>
            <person name="Rohde M."/>
            <person name="Galperin M.Y."/>
            <person name="Jogler C."/>
        </authorList>
    </citation>
    <scope>NUCLEOTIDE SEQUENCE [LARGE SCALE GENOMIC DNA]</scope>
    <source>
        <strain evidence="6 7">Pla52n</strain>
    </source>
</reference>
<evidence type="ECO:0000256" key="1">
    <source>
        <dbReference type="SAM" id="Coils"/>
    </source>
</evidence>
<organism evidence="6 7">
    <name type="scientific">Stieleria varia</name>
    <dbReference type="NCBI Taxonomy" id="2528005"/>
    <lineage>
        <taxon>Bacteria</taxon>
        <taxon>Pseudomonadati</taxon>
        <taxon>Planctomycetota</taxon>
        <taxon>Planctomycetia</taxon>
        <taxon>Pirellulales</taxon>
        <taxon>Pirellulaceae</taxon>
        <taxon>Stieleria</taxon>
    </lineage>
</organism>
<dbReference type="Pfam" id="PF07587">
    <property type="entry name" value="PSD1"/>
    <property type="match status" value="1"/>
</dbReference>
<dbReference type="EC" id="4.2.2.12" evidence="6"/>
<dbReference type="InterPro" id="IPR011444">
    <property type="entry name" value="DUF1549"/>
</dbReference>
<dbReference type="InterPro" id="IPR011429">
    <property type="entry name" value="Cyt_c_Planctomycete-type"/>
</dbReference>
<sequence length="965" mass="106278">MTTRHASASAATRLSLLTITFCVFLGTAVSGADPGSVEFFENRIRPVLVQKCYRCHSADADEIGGSLLLDSSDAMMVGGDSGPAIHRGDADASVLISAIKYESSEMPPDEPLPSSVVDDFVLWINAGAMDPRQSHGATIPVRDRIDLDVGRPFWAFRPIGSLKSPFGQSMTEATADGHAAAKIDAYLSRAHQATSLVPVGVADPETRLRRLAFDLTGLPPSDDLMRRWLADPSPIQWTRLVDELLTSPQYAEHWARHWMDVARYADSNGSDFNATHHEAWRYRDYLIRCMAADVPFDQMIHQQIAGDLLPADNDDQRRDNVVASTFLMLGTKMLSERDKAKLQLDVVDEQIDTIGRAFLGMTLGCARCHDHKFDPVPTEDYYALAGIFKNTVTLKGESQQYVSTWNRVKLPTSSEHVAAVEKFNQQEAELQARIKEATKSVERAKSKSSAPLAGIVVDDADAKKVGAWTDSTYSKDFIGKGYVHDDNADKGKLSISFTTRVPESGIYELRLASFPNSNRAAKVPVTVLTADGEKKLTVDERKADIAPFWITLGKFRFENDADAVVTISNEGTSGYVLADAVQWLSESDLKPAETKSADAGNDNAAEAAAKQTLAALQEDLRKLRAGKPQPLPEAMAPSDLPAESIKDGFVHIRGEVNNVGAEVPRGFLRVCGSDDASIINPQGSGRLELASWLTNPDNPLVARVFVNRVWMHLMGEGLVRTVDNFGERGERPSHPQLLDALATDFVTDGWHLKPLIRAIVVTDAYQRSSEFDSRSYAIDPENRLLWRAHRRRLTAESIRDTMISIAGQLDLRGRVDPMQGRGVLVSSNDANSKASFSDVSEPCRSIYVPVVRSYVAPLLASLDGADPDLLVGRRPTTNVPSQALVLINSPDVNRWAEAAAQRLLAEHDVFDERLEATYRRCLGRMPSNDDRQMAADFFDGQLDSAERWHEYVAAIFASTEFRLLD</sequence>